<dbReference type="GO" id="GO:0005834">
    <property type="term" value="C:heterotrimeric G-protein complex"/>
    <property type="evidence" value="ECO:0007669"/>
    <property type="project" value="TreeGrafter"/>
</dbReference>
<evidence type="ECO:0000256" key="9">
    <source>
        <dbReference type="PIRSR" id="PIRSR601019-1"/>
    </source>
</evidence>
<feature type="binding site" evidence="9">
    <location>
        <begin position="40"/>
        <end position="45"/>
    </location>
    <ligand>
        <name>GTP</name>
        <dbReference type="ChEBI" id="CHEBI:37565"/>
    </ligand>
</feature>
<dbReference type="Gene3D" id="1.10.400.10">
    <property type="entry name" value="GI Alpha 1, domain 2-like"/>
    <property type="match status" value="1"/>
</dbReference>
<dbReference type="GO" id="GO:0007266">
    <property type="term" value="P:Rho protein signal transduction"/>
    <property type="evidence" value="ECO:0007669"/>
    <property type="project" value="TreeGrafter"/>
</dbReference>
<reference evidence="11 12" key="1">
    <citation type="submission" date="2013-05" db="EMBL/GenBank/DDBJ databases">
        <title>Draft genome of the parasitic nematode Anyclostoma ceylanicum.</title>
        <authorList>
            <person name="Mitreva M."/>
        </authorList>
    </citation>
    <scope>NUCLEOTIDE SEQUENCE [LARGE SCALE GENOMIC DNA]</scope>
</reference>
<dbReference type="InterPro" id="IPR011025">
    <property type="entry name" value="GproteinA_insert"/>
</dbReference>
<evidence type="ECO:0000256" key="8">
    <source>
        <dbReference type="ARBA" id="ARBA00023288"/>
    </source>
</evidence>
<dbReference type="PANTHER" id="PTHR10218">
    <property type="entry name" value="GTP-BINDING PROTEIN ALPHA SUBUNIT"/>
    <property type="match status" value="1"/>
</dbReference>
<keyword evidence="7" id="KW-0807">Transducer</keyword>
<dbReference type="GO" id="GO:0005737">
    <property type="term" value="C:cytoplasm"/>
    <property type="evidence" value="ECO:0007669"/>
    <property type="project" value="TreeGrafter"/>
</dbReference>
<evidence type="ECO:0000256" key="6">
    <source>
        <dbReference type="ARBA" id="ARBA00023139"/>
    </source>
</evidence>
<evidence type="ECO:0000256" key="10">
    <source>
        <dbReference type="PIRSR" id="PIRSR601019-2"/>
    </source>
</evidence>
<dbReference type="Proteomes" id="UP000054495">
    <property type="component" value="Unassembled WGS sequence"/>
</dbReference>
<evidence type="ECO:0000313" key="11">
    <source>
        <dbReference type="EMBL" id="EPB68763.1"/>
    </source>
</evidence>
<keyword evidence="12" id="KW-1185">Reference proteome</keyword>
<keyword evidence="3 10" id="KW-0479">Metal-binding</keyword>
<dbReference type="InterPro" id="IPR027417">
    <property type="entry name" value="P-loop_NTPase"/>
</dbReference>
<dbReference type="SUPFAM" id="SSF52540">
    <property type="entry name" value="P-loop containing nucleoside triphosphate hydrolases"/>
    <property type="match status" value="1"/>
</dbReference>
<dbReference type="GO" id="GO:0007188">
    <property type="term" value="P:adenylate cyclase-modulating G protein-coupled receptor signaling pathway"/>
    <property type="evidence" value="ECO:0007669"/>
    <property type="project" value="TreeGrafter"/>
</dbReference>
<keyword evidence="5 9" id="KW-0342">GTP-binding</keyword>
<evidence type="ECO:0000256" key="1">
    <source>
        <dbReference type="ARBA" id="ARBA00011356"/>
    </source>
</evidence>
<organism evidence="11 12">
    <name type="scientific">Ancylostoma ceylanicum</name>
    <dbReference type="NCBI Taxonomy" id="53326"/>
    <lineage>
        <taxon>Eukaryota</taxon>
        <taxon>Metazoa</taxon>
        <taxon>Ecdysozoa</taxon>
        <taxon>Nematoda</taxon>
        <taxon>Chromadorea</taxon>
        <taxon>Rhabditida</taxon>
        <taxon>Rhabditina</taxon>
        <taxon>Rhabditomorpha</taxon>
        <taxon>Strongyloidea</taxon>
        <taxon>Ancylostomatidae</taxon>
        <taxon>Ancylostomatinae</taxon>
        <taxon>Ancylostoma</taxon>
    </lineage>
</organism>
<comment type="subunit">
    <text evidence="1">G proteins are composed of 3 units; alpha, beta and gamma. The alpha chain contains the guanine nucleotide binding site.</text>
</comment>
<keyword evidence="10" id="KW-0460">Magnesium</keyword>
<protein>
    <recommendedName>
        <fullName evidence="13">G-protein alpha subunit</fullName>
    </recommendedName>
</protein>
<name>A0A0D6LBZ3_9BILA</name>
<evidence type="ECO:0000256" key="3">
    <source>
        <dbReference type="ARBA" id="ARBA00022723"/>
    </source>
</evidence>
<feature type="binding site" evidence="10">
    <location>
        <position position="44"/>
    </location>
    <ligand>
        <name>Mg(2+)</name>
        <dbReference type="ChEBI" id="CHEBI:18420"/>
    </ligand>
</feature>
<evidence type="ECO:0000256" key="4">
    <source>
        <dbReference type="ARBA" id="ARBA00022741"/>
    </source>
</evidence>
<accession>A0A0D6LBZ3</accession>
<dbReference type="PANTHER" id="PTHR10218:SF360">
    <property type="entry name" value="GUANINE NUCLEOTIDE-BINDING PROTEIN SUBUNIT ALPHA HOMOLOG"/>
    <property type="match status" value="1"/>
</dbReference>
<keyword evidence="4 9" id="KW-0547">Nucleotide-binding</keyword>
<dbReference type="Gene3D" id="3.40.50.300">
    <property type="entry name" value="P-loop containing nucleotide triphosphate hydrolases"/>
    <property type="match status" value="1"/>
</dbReference>
<evidence type="ECO:0000256" key="2">
    <source>
        <dbReference type="ARBA" id="ARBA00022707"/>
    </source>
</evidence>
<keyword evidence="6" id="KW-0564">Palmitate</keyword>
<dbReference type="Pfam" id="PF00503">
    <property type="entry name" value="G-alpha"/>
    <property type="match status" value="1"/>
</dbReference>
<dbReference type="GO" id="GO:0031752">
    <property type="term" value="F:D5 dopamine receptor binding"/>
    <property type="evidence" value="ECO:0007669"/>
    <property type="project" value="TreeGrafter"/>
</dbReference>
<keyword evidence="8" id="KW-0449">Lipoprotein</keyword>
<proteinExistence type="predicted"/>
<dbReference type="GO" id="GO:0031683">
    <property type="term" value="F:G-protein beta/gamma-subunit complex binding"/>
    <property type="evidence" value="ECO:0007669"/>
    <property type="project" value="InterPro"/>
</dbReference>
<dbReference type="InterPro" id="IPR001019">
    <property type="entry name" value="Gprotein_alpha_su"/>
</dbReference>
<evidence type="ECO:0008006" key="13">
    <source>
        <dbReference type="Google" id="ProtNLM"/>
    </source>
</evidence>
<keyword evidence="2" id="KW-0519">Myristate</keyword>
<evidence type="ECO:0000256" key="7">
    <source>
        <dbReference type="ARBA" id="ARBA00023224"/>
    </source>
</evidence>
<dbReference type="FunFam" id="3.40.50.300:FF:000692">
    <property type="entry name" value="Guanine nucleotide-binding protein subunit alpha"/>
    <property type="match status" value="1"/>
</dbReference>
<evidence type="ECO:0000313" key="12">
    <source>
        <dbReference type="Proteomes" id="UP000054495"/>
    </source>
</evidence>
<evidence type="ECO:0000256" key="5">
    <source>
        <dbReference type="ARBA" id="ARBA00023134"/>
    </source>
</evidence>
<dbReference type="EMBL" id="KE125385">
    <property type="protein sequence ID" value="EPB68763.1"/>
    <property type="molecule type" value="Genomic_DNA"/>
</dbReference>
<dbReference type="GO" id="GO:0046872">
    <property type="term" value="F:metal ion binding"/>
    <property type="evidence" value="ECO:0007669"/>
    <property type="project" value="UniProtKB-KW"/>
</dbReference>
<gene>
    <name evidence="11" type="ORF">ANCCEY_12145</name>
</gene>
<dbReference type="GO" id="GO:0005525">
    <property type="term" value="F:GTP binding"/>
    <property type="evidence" value="ECO:0007669"/>
    <property type="project" value="UniProtKB-KW"/>
</dbReference>
<sequence length="93" mass="10746">MLLCCSGGKDEHTKTIERELHNERKILRRQVKILLLGSGESGKSTFIKQMNIIHGAGEFTADEVRAYRQQIYQCAEVHRILRCYPLFAHKCDL</sequence>
<dbReference type="AlphaFoldDB" id="A0A0D6LBZ3"/>
<dbReference type="GO" id="GO:0003924">
    <property type="term" value="F:GTPase activity"/>
    <property type="evidence" value="ECO:0007669"/>
    <property type="project" value="InterPro"/>
</dbReference>
<dbReference type="GO" id="GO:0031526">
    <property type="term" value="C:brush border membrane"/>
    <property type="evidence" value="ECO:0007669"/>
    <property type="project" value="TreeGrafter"/>
</dbReference>